<gene>
    <name evidence="1" type="ORF">Fmac_025103</name>
</gene>
<dbReference type="AlphaFoldDB" id="A0ABD1LT02"/>
<keyword evidence="2" id="KW-1185">Reference proteome</keyword>
<evidence type="ECO:0000313" key="1">
    <source>
        <dbReference type="EMBL" id="KAL2326045.1"/>
    </source>
</evidence>
<dbReference type="EMBL" id="JBGMDY010000008">
    <property type="protein sequence ID" value="KAL2326045.1"/>
    <property type="molecule type" value="Genomic_DNA"/>
</dbReference>
<sequence length="103" mass="11383">MANKIDGLVNKVISLKNAVSSQTAMSTVHSPHENCRQSPPLYLRNFQIHLTGPSSMELTRRHNQKASSGLINRTRDESILKEASSGLEISDEDVGIFRKPPQA</sequence>
<dbReference type="Proteomes" id="UP001603857">
    <property type="component" value="Unassembled WGS sequence"/>
</dbReference>
<comment type="caution">
    <text evidence="1">The sequence shown here is derived from an EMBL/GenBank/DDBJ whole genome shotgun (WGS) entry which is preliminary data.</text>
</comment>
<reference evidence="1 2" key="1">
    <citation type="submission" date="2024-08" db="EMBL/GenBank/DDBJ databases">
        <title>Insights into the chromosomal genome structure of Flemingia macrophylla.</title>
        <authorList>
            <person name="Ding Y."/>
            <person name="Zhao Y."/>
            <person name="Bi W."/>
            <person name="Wu M."/>
            <person name="Zhao G."/>
            <person name="Gong Y."/>
            <person name="Li W."/>
            <person name="Zhang P."/>
        </authorList>
    </citation>
    <scope>NUCLEOTIDE SEQUENCE [LARGE SCALE GENOMIC DNA]</scope>
    <source>
        <strain evidence="1">DYQJB</strain>
        <tissue evidence="1">Leaf</tissue>
    </source>
</reference>
<organism evidence="1 2">
    <name type="scientific">Flemingia macrophylla</name>
    <dbReference type="NCBI Taxonomy" id="520843"/>
    <lineage>
        <taxon>Eukaryota</taxon>
        <taxon>Viridiplantae</taxon>
        <taxon>Streptophyta</taxon>
        <taxon>Embryophyta</taxon>
        <taxon>Tracheophyta</taxon>
        <taxon>Spermatophyta</taxon>
        <taxon>Magnoliopsida</taxon>
        <taxon>eudicotyledons</taxon>
        <taxon>Gunneridae</taxon>
        <taxon>Pentapetalae</taxon>
        <taxon>rosids</taxon>
        <taxon>fabids</taxon>
        <taxon>Fabales</taxon>
        <taxon>Fabaceae</taxon>
        <taxon>Papilionoideae</taxon>
        <taxon>50 kb inversion clade</taxon>
        <taxon>NPAAA clade</taxon>
        <taxon>indigoferoid/millettioid clade</taxon>
        <taxon>Phaseoleae</taxon>
        <taxon>Flemingia</taxon>
    </lineage>
</organism>
<protein>
    <submittedName>
        <fullName evidence="1">Uncharacterized protein</fullName>
    </submittedName>
</protein>
<name>A0ABD1LT02_9FABA</name>
<evidence type="ECO:0000313" key="2">
    <source>
        <dbReference type="Proteomes" id="UP001603857"/>
    </source>
</evidence>
<accession>A0ABD1LT02</accession>
<proteinExistence type="predicted"/>